<protein>
    <submittedName>
        <fullName evidence="2">AAA family ATPase</fullName>
    </submittedName>
</protein>
<name>A0ABU1BA83_PSEHA</name>
<dbReference type="PANTHER" id="PTHR32182">
    <property type="entry name" value="DNA REPLICATION AND REPAIR PROTEIN RECF"/>
    <property type="match status" value="1"/>
</dbReference>
<dbReference type="InterPro" id="IPR041685">
    <property type="entry name" value="AAA_GajA/Old/RecF-like"/>
</dbReference>
<proteinExistence type="predicted"/>
<organism evidence="2 3">
    <name type="scientific">Pseudoalteromonas haloplanktis</name>
    <name type="common">Alteromonas haloplanktis</name>
    <dbReference type="NCBI Taxonomy" id="228"/>
    <lineage>
        <taxon>Bacteria</taxon>
        <taxon>Pseudomonadati</taxon>
        <taxon>Pseudomonadota</taxon>
        <taxon>Gammaproteobacteria</taxon>
        <taxon>Alteromonadales</taxon>
        <taxon>Pseudoalteromonadaceae</taxon>
        <taxon>Pseudoalteromonas</taxon>
    </lineage>
</organism>
<dbReference type="PANTHER" id="PTHR32182:SF23">
    <property type="entry name" value="ATP BINDING PROTEIN"/>
    <property type="match status" value="1"/>
</dbReference>
<evidence type="ECO:0000259" key="1">
    <source>
        <dbReference type="SMART" id="SM00382"/>
    </source>
</evidence>
<evidence type="ECO:0000313" key="2">
    <source>
        <dbReference type="EMBL" id="MDQ9091410.1"/>
    </source>
</evidence>
<dbReference type="SUPFAM" id="SSF52540">
    <property type="entry name" value="P-loop containing nucleoside triphosphate hydrolases"/>
    <property type="match status" value="1"/>
</dbReference>
<keyword evidence="3" id="KW-1185">Reference proteome</keyword>
<dbReference type="InterPro" id="IPR003593">
    <property type="entry name" value="AAA+_ATPase"/>
</dbReference>
<comment type="caution">
    <text evidence="2">The sequence shown here is derived from an EMBL/GenBank/DDBJ whole genome shotgun (WGS) entry which is preliminary data.</text>
</comment>
<dbReference type="Pfam" id="PF13175">
    <property type="entry name" value="AAA_15"/>
    <property type="match status" value="1"/>
</dbReference>
<dbReference type="EMBL" id="JAVIFY010000004">
    <property type="protein sequence ID" value="MDQ9091410.1"/>
    <property type="molecule type" value="Genomic_DNA"/>
</dbReference>
<feature type="domain" description="AAA+ ATPase" evidence="1">
    <location>
        <begin position="61"/>
        <end position="424"/>
    </location>
</feature>
<dbReference type="RefSeq" id="WP_309038715.1">
    <property type="nucleotide sequence ID" value="NZ_JAVIFY010000004.1"/>
</dbReference>
<reference evidence="2 3" key="1">
    <citation type="submission" date="2023-08" db="EMBL/GenBank/DDBJ databases">
        <title>Pseudoalteromonas haloplanktis LL1 genome.</title>
        <authorList>
            <person name="Wu S."/>
        </authorList>
    </citation>
    <scope>NUCLEOTIDE SEQUENCE [LARGE SCALE GENOMIC DNA]</scope>
    <source>
        <strain evidence="2 3">LL1</strain>
    </source>
</reference>
<accession>A0ABU1BA83</accession>
<dbReference type="InterPro" id="IPR027417">
    <property type="entry name" value="P-loop_NTPase"/>
</dbReference>
<dbReference type="SMART" id="SM00382">
    <property type="entry name" value="AAA"/>
    <property type="match status" value="1"/>
</dbReference>
<evidence type="ECO:0000313" key="3">
    <source>
        <dbReference type="Proteomes" id="UP001226574"/>
    </source>
</evidence>
<dbReference type="Proteomes" id="UP001226574">
    <property type="component" value="Unassembled WGS sequence"/>
</dbReference>
<dbReference type="Gene3D" id="3.40.50.300">
    <property type="entry name" value="P-loop containing nucleotide triphosphate hydrolases"/>
    <property type="match status" value="1"/>
</dbReference>
<sequence length="493" mass="56211">MIDGKIDTLKLFQLLVEEKDSQQKKEMCGELQIRANTKPRLKSLTLKDYRNFKNDTLKFPNSNLIVICGVNGAGKTGLIKAIASSLSWLFNRIYHNGGRGWNGKEEDISLFNNSKFFTTSLNMDVCDRFINIEINKAFDELDKVSSHVSEATDIGNIYKYLKTSDLLVSSPLFEYYSIERNSLFKEPSQSDYTRSKEATSSFALPINLSSVMVWYKRAYDRFTGKELTSTKASLEKLVEMLFEAEDSNDIDKITREINTLKQSNETLSHEESNQIVKDVNTIASEFINGVTEVLFSYDQETKLTFNKNGKQIFFNQLSHGEQAIFALLIDIYKKLYAKNPKLPMEGTGVILIDELDLHLHPEWQRKIANYLPKIFKNCQFVIATHSAQIISEVEPSSIIVLKNDSDGTTSWHRATRSLGVSSNEVLDEIMSSETTLSMNKDSLDKYKEIEKLIEKENTSEAISLIKSLETLYGETPELIRLKFELDLLGIDFD</sequence>
<gene>
    <name evidence="2" type="ORF">RC083_07390</name>
</gene>